<feature type="transmembrane region" description="Helical" evidence="9">
    <location>
        <begin position="577"/>
        <end position="596"/>
    </location>
</feature>
<evidence type="ECO:0000256" key="5">
    <source>
        <dbReference type="ARBA" id="ARBA00022729"/>
    </source>
</evidence>
<keyword evidence="11" id="KW-1185">Reference proteome</keyword>
<evidence type="ECO:0000256" key="2">
    <source>
        <dbReference type="ARBA" id="ARBA00004555"/>
    </source>
</evidence>
<feature type="transmembrane region" description="Helical" evidence="9">
    <location>
        <begin position="279"/>
        <end position="301"/>
    </location>
</feature>
<evidence type="ECO:0000256" key="3">
    <source>
        <dbReference type="ARBA" id="ARBA00005227"/>
    </source>
</evidence>
<feature type="transmembrane region" description="Helical" evidence="9">
    <location>
        <begin position="608"/>
        <end position="637"/>
    </location>
</feature>
<dbReference type="GO" id="GO:0005794">
    <property type="term" value="C:Golgi apparatus"/>
    <property type="evidence" value="ECO:0007669"/>
    <property type="project" value="UniProtKB-SubCell"/>
</dbReference>
<dbReference type="Pfam" id="PF02990">
    <property type="entry name" value="EMP70"/>
    <property type="match status" value="1"/>
</dbReference>
<organism evidence="10 11">
    <name type="scientific">Trichogramma kaykai</name>
    <dbReference type="NCBI Taxonomy" id="54128"/>
    <lineage>
        <taxon>Eukaryota</taxon>
        <taxon>Metazoa</taxon>
        <taxon>Ecdysozoa</taxon>
        <taxon>Arthropoda</taxon>
        <taxon>Hexapoda</taxon>
        <taxon>Insecta</taxon>
        <taxon>Pterygota</taxon>
        <taxon>Neoptera</taxon>
        <taxon>Endopterygota</taxon>
        <taxon>Hymenoptera</taxon>
        <taxon>Apocrita</taxon>
        <taxon>Proctotrupomorpha</taxon>
        <taxon>Chalcidoidea</taxon>
        <taxon>Trichogrammatidae</taxon>
        <taxon>Trichogramma</taxon>
    </lineage>
</organism>
<dbReference type="InterPro" id="IPR004240">
    <property type="entry name" value="EMP70"/>
</dbReference>
<dbReference type="GO" id="GO:0016020">
    <property type="term" value="C:membrane"/>
    <property type="evidence" value="ECO:0007669"/>
    <property type="project" value="UniProtKB-SubCell"/>
</dbReference>
<evidence type="ECO:0000256" key="7">
    <source>
        <dbReference type="ARBA" id="ARBA00023034"/>
    </source>
</evidence>
<dbReference type="EMBL" id="JBJJXI010000048">
    <property type="protein sequence ID" value="KAL3401300.1"/>
    <property type="molecule type" value="Genomic_DNA"/>
</dbReference>
<evidence type="ECO:0000256" key="1">
    <source>
        <dbReference type="ARBA" id="ARBA00004141"/>
    </source>
</evidence>
<feature type="transmembrane region" description="Helical" evidence="9">
    <location>
        <begin position="508"/>
        <end position="528"/>
    </location>
</feature>
<evidence type="ECO:0000256" key="9">
    <source>
        <dbReference type="RuleBase" id="RU363079"/>
    </source>
</evidence>
<keyword evidence="5" id="KW-0732">Signal</keyword>
<sequence length="647" mass="74707">MNKSENKFEEDVSKNSWSEHGIIVSNDKQYICDVCQEAFMQESSPVDFKKGQKIDVEAAKMYSSRTLLSYEYYSLPFCLPKNGTLSYKTQSLGEILSGDRVVKTPYEVEMAQNISCKLLCDDIIEPIIWNESYSSLVIERIQQKYIVRLLIDDVTAANLYKKDKEDEMIYMQPGYYLGGIDEKNRVYINNYLKLIIFYHTHGENEFRIDGSVVEALSVDYKQVSYDSITCNITPQASPQFINPNGTEILFFYSVQWVEKSNIDWANRNMYATQYHLDRLWFRTICLILVIIFYSVLAYLLYNKAIKKIKARNDVANSDSIAKLEGAEEKTGWNLVYADVFRPPTNSCLFAAFIGSGIQVFFMTFITVLFTMLEKFSSPSRGAVGTCAIYSFSFSGLVAGYISGRLYKTMQGKEWKKAAFLTATLYPGIVFETYFSLSFFLREKHSSDAVPFSTMISLLGIWFGISLPLVFLGYFFGYRKRNITHPVTSKQKPEKIPDQVWHLNRIRKFLLAGILPFGVVFNDLFYISAALWQNYLYIFTGFILVVFILFVISCFNASTIMVYAMLKEKDYRSWWGSFMLGGVSAAHIQIYSIHYFFKKLNITELAPTLIYFGYMGLITITFWFLTGTICFFVTYFFIRKMYAVAKLE</sequence>
<evidence type="ECO:0000313" key="11">
    <source>
        <dbReference type="Proteomes" id="UP001627154"/>
    </source>
</evidence>
<evidence type="ECO:0000256" key="8">
    <source>
        <dbReference type="ARBA" id="ARBA00023136"/>
    </source>
</evidence>
<dbReference type="Proteomes" id="UP001627154">
    <property type="component" value="Unassembled WGS sequence"/>
</dbReference>
<feature type="transmembrane region" description="Helical" evidence="9">
    <location>
        <begin position="347"/>
        <end position="369"/>
    </location>
</feature>
<proteinExistence type="inferred from homology"/>
<feature type="transmembrane region" description="Helical" evidence="9">
    <location>
        <begin position="534"/>
        <end position="565"/>
    </location>
</feature>
<keyword evidence="6 9" id="KW-1133">Transmembrane helix</keyword>
<feature type="transmembrane region" description="Helical" evidence="9">
    <location>
        <begin position="381"/>
        <end position="406"/>
    </location>
</feature>
<dbReference type="PANTHER" id="PTHR10766:SF55">
    <property type="entry name" value="TRANSMEMBRANE 9 SUPERFAMILY MEMBER 4"/>
    <property type="match status" value="1"/>
</dbReference>
<gene>
    <name evidence="10" type="ORF">TKK_005601</name>
</gene>
<comment type="caution">
    <text evidence="10">The sequence shown here is derived from an EMBL/GenBank/DDBJ whole genome shotgun (WGS) entry which is preliminary data.</text>
</comment>
<dbReference type="PANTHER" id="PTHR10766">
    <property type="entry name" value="TRANSMEMBRANE 9 SUPERFAMILY PROTEIN"/>
    <property type="match status" value="1"/>
</dbReference>
<comment type="subcellular location">
    <subcellularLocation>
        <location evidence="2">Golgi apparatus</location>
    </subcellularLocation>
    <subcellularLocation>
        <location evidence="1">Membrane</location>
        <topology evidence="1">Multi-pass membrane protein</topology>
    </subcellularLocation>
</comment>
<evidence type="ECO:0000256" key="6">
    <source>
        <dbReference type="ARBA" id="ARBA00022989"/>
    </source>
</evidence>
<evidence type="ECO:0000256" key="4">
    <source>
        <dbReference type="ARBA" id="ARBA00022692"/>
    </source>
</evidence>
<accession>A0ABD2X8F8</accession>
<name>A0ABD2X8F8_9HYME</name>
<keyword evidence="7" id="KW-0333">Golgi apparatus</keyword>
<keyword evidence="8 9" id="KW-0472">Membrane</keyword>
<feature type="transmembrane region" description="Helical" evidence="9">
    <location>
        <begin position="418"/>
        <end position="439"/>
    </location>
</feature>
<dbReference type="AlphaFoldDB" id="A0ABD2X8F8"/>
<comment type="similarity">
    <text evidence="3 9">Belongs to the nonaspanin (TM9SF) (TC 9.A.2) family.</text>
</comment>
<evidence type="ECO:0000313" key="10">
    <source>
        <dbReference type="EMBL" id="KAL3401300.1"/>
    </source>
</evidence>
<reference evidence="10 11" key="1">
    <citation type="journal article" date="2024" name="bioRxiv">
        <title>A reference genome for Trichogramma kaykai: A tiny desert-dwelling parasitoid wasp with competing sex-ratio distorters.</title>
        <authorList>
            <person name="Culotta J."/>
            <person name="Lindsey A.R."/>
        </authorList>
    </citation>
    <scope>NUCLEOTIDE SEQUENCE [LARGE SCALE GENOMIC DNA]</scope>
    <source>
        <strain evidence="10 11">KSX58</strain>
    </source>
</reference>
<feature type="transmembrane region" description="Helical" evidence="9">
    <location>
        <begin position="451"/>
        <end position="475"/>
    </location>
</feature>
<keyword evidence="4 9" id="KW-0812">Transmembrane</keyword>
<protein>
    <recommendedName>
        <fullName evidence="9">Transmembrane 9 superfamily member</fullName>
    </recommendedName>
</protein>